<organism evidence="3 4">
    <name type="scientific">Siccirubricoccus deserti</name>
    <dbReference type="NCBI Taxonomy" id="2013562"/>
    <lineage>
        <taxon>Bacteria</taxon>
        <taxon>Pseudomonadati</taxon>
        <taxon>Pseudomonadota</taxon>
        <taxon>Alphaproteobacteria</taxon>
        <taxon>Acetobacterales</taxon>
        <taxon>Roseomonadaceae</taxon>
        <taxon>Siccirubricoccus</taxon>
    </lineage>
</organism>
<evidence type="ECO:0000313" key="4">
    <source>
        <dbReference type="Proteomes" id="UP000600101"/>
    </source>
</evidence>
<evidence type="ECO:0000313" key="3">
    <source>
        <dbReference type="EMBL" id="MBC4018235.1"/>
    </source>
</evidence>
<feature type="signal peptide" evidence="2">
    <location>
        <begin position="1"/>
        <end position="25"/>
    </location>
</feature>
<feature type="region of interest" description="Disordered" evidence="1">
    <location>
        <begin position="43"/>
        <end position="63"/>
    </location>
</feature>
<comment type="caution">
    <text evidence="3">The sequence shown here is derived from an EMBL/GenBank/DDBJ whole genome shotgun (WGS) entry which is preliminary data.</text>
</comment>
<dbReference type="PROSITE" id="PS51257">
    <property type="entry name" value="PROKAR_LIPOPROTEIN"/>
    <property type="match status" value="1"/>
</dbReference>
<accession>A0A9X0UJL5</accession>
<evidence type="ECO:0000256" key="2">
    <source>
        <dbReference type="SAM" id="SignalP"/>
    </source>
</evidence>
<name>A0A9X0UJL5_9PROT</name>
<dbReference type="AlphaFoldDB" id="A0A9X0UJL5"/>
<dbReference type="RefSeq" id="WP_186772989.1">
    <property type="nucleotide sequence ID" value="NZ_JACOMF010000046.1"/>
</dbReference>
<sequence>MRRNGGWTVPIGTALAMALSLGACSSFDSATASMANAVSGTGERFGAPWGGMTPRSPEESTTIQRIRGTAPAVAALSVEPGDVWPAQEAPRATLANPDAALRGIPTYRPGELDRMSGPAGRSTWQPTDPPPVRGAPPDLGGSSSPPPPPSSQFDVPPPRASAPPLAPVTGVPPRRDGQVIQTPSGPVVTNGGTDRVQTYIAPGGQTGTAVRDGNTTTLITPDGGVQVVPTPR</sequence>
<keyword evidence="2" id="KW-0732">Signal</keyword>
<proteinExistence type="predicted"/>
<reference evidence="3" key="1">
    <citation type="submission" date="2020-08" db="EMBL/GenBank/DDBJ databases">
        <authorList>
            <person name="Hu Y."/>
            <person name="Nguyen S.V."/>
            <person name="Li F."/>
            <person name="Fanning S."/>
        </authorList>
    </citation>
    <scope>NUCLEOTIDE SEQUENCE</scope>
    <source>
        <strain evidence="3">SYSU D8009</strain>
    </source>
</reference>
<feature type="region of interest" description="Disordered" evidence="1">
    <location>
        <begin position="88"/>
        <end position="232"/>
    </location>
</feature>
<evidence type="ECO:0000256" key="1">
    <source>
        <dbReference type="SAM" id="MobiDB-lite"/>
    </source>
</evidence>
<gene>
    <name evidence="3" type="ORF">H7965_23355</name>
</gene>
<feature type="compositionally biased region" description="Pro residues" evidence="1">
    <location>
        <begin position="144"/>
        <end position="166"/>
    </location>
</feature>
<keyword evidence="4" id="KW-1185">Reference proteome</keyword>
<dbReference type="Proteomes" id="UP000600101">
    <property type="component" value="Unassembled WGS sequence"/>
</dbReference>
<feature type="chain" id="PRO_5040893239" evidence="2">
    <location>
        <begin position="26"/>
        <end position="232"/>
    </location>
</feature>
<protein>
    <submittedName>
        <fullName evidence="3">Uncharacterized protein</fullName>
    </submittedName>
</protein>
<dbReference type="EMBL" id="JACOMF010000046">
    <property type="protein sequence ID" value="MBC4018235.1"/>
    <property type="molecule type" value="Genomic_DNA"/>
</dbReference>